<proteinExistence type="predicted"/>
<keyword evidence="1" id="KW-0472">Membrane</keyword>
<keyword evidence="1" id="KW-0812">Transmembrane</keyword>
<reference evidence="2" key="1">
    <citation type="submission" date="2020-05" db="EMBL/GenBank/DDBJ databases">
        <title>Chitinophaga laudate sp. nov., isolated from a tropical peat swamp.</title>
        <authorList>
            <person name="Goh C.B.S."/>
            <person name="Lee M.S."/>
            <person name="Parimannan S."/>
            <person name="Pasbakhsh P."/>
            <person name="Yule C.M."/>
            <person name="Rajandas H."/>
            <person name="Loke S."/>
            <person name="Croft L."/>
            <person name="Tan J.B.L."/>
        </authorList>
    </citation>
    <scope>NUCLEOTIDE SEQUENCE</scope>
    <source>
        <strain evidence="2">Mgbs1</strain>
    </source>
</reference>
<protein>
    <submittedName>
        <fullName evidence="2">Uncharacterized protein</fullName>
    </submittedName>
</protein>
<comment type="caution">
    <text evidence="2">The sequence shown here is derived from an EMBL/GenBank/DDBJ whole genome shotgun (WGS) entry which is preliminary data.</text>
</comment>
<organism evidence="2 3">
    <name type="scientific">Chitinophaga solisilvae</name>
    <dbReference type="NCBI Taxonomy" id="1233460"/>
    <lineage>
        <taxon>Bacteria</taxon>
        <taxon>Pseudomonadati</taxon>
        <taxon>Bacteroidota</taxon>
        <taxon>Chitinophagia</taxon>
        <taxon>Chitinophagales</taxon>
        <taxon>Chitinophagaceae</taxon>
        <taxon>Chitinophaga</taxon>
    </lineage>
</organism>
<evidence type="ECO:0000313" key="3">
    <source>
        <dbReference type="Proteomes" id="UP000281028"/>
    </source>
</evidence>
<keyword evidence="3" id="KW-1185">Reference proteome</keyword>
<accession>A0A9Q5GS55</accession>
<gene>
    <name evidence="2" type="ORF">ECE50_008905</name>
</gene>
<evidence type="ECO:0000256" key="1">
    <source>
        <dbReference type="SAM" id="Phobius"/>
    </source>
</evidence>
<evidence type="ECO:0000313" key="2">
    <source>
        <dbReference type="EMBL" id="NSL86946.1"/>
    </source>
</evidence>
<name>A0A9Q5GS55_9BACT</name>
<sequence length="346" mass="39603">MKILVRCLGLLTLAFLALFILWLNMDKKNEYKNGFHRKFISGIVTDSRSYAIDPETYAGLCGADESRIYFKPRMIGSIIATNWHFENKTIINLGLSEELKKQIGYAYTAEVDSPFIYLYPYNIPAVIIYQLNNNKTSVIHKPGTFYTRSVAVTDSIFIFRQLILGEKDQNFSSWKINNNQLTKEVNFFPILKDEGISTDGSLLYSKPENLLLYSSFYRNNFYLFDTSLQLINTFKTIDTITFPNIKTGEINGILSTSVVPKKMVNRNSIIYREVVLNDSRLMADNEKKSDFLNNSVIDIYHLKKGQYIGSFYLPVKDRDLPVKLAAIGNKIVSLGHRSLVIADIKI</sequence>
<feature type="transmembrane region" description="Helical" evidence="1">
    <location>
        <begin position="7"/>
        <end position="25"/>
    </location>
</feature>
<dbReference type="EMBL" id="RIAR02000001">
    <property type="protein sequence ID" value="NSL86946.1"/>
    <property type="molecule type" value="Genomic_DNA"/>
</dbReference>
<dbReference type="AlphaFoldDB" id="A0A9Q5GS55"/>
<dbReference type="Proteomes" id="UP000281028">
    <property type="component" value="Unassembled WGS sequence"/>
</dbReference>
<keyword evidence="1" id="KW-1133">Transmembrane helix</keyword>
<dbReference type="OrthoDB" id="673785at2"/>